<comment type="caution">
    <text evidence="4">The sequence shown here is derived from an EMBL/GenBank/DDBJ whole genome shotgun (WGS) entry which is preliminary data.</text>
</comment>
<dbReference type="CDD" id="cd05233">
    <property type="entry name" value="SDR_c"/>
    <property type="match status" value="1"/>
</dbReference>
<keyword evidence="2" id="KW-0560">Oxidoreductase</keyword>
<evidence type="ECO:0000313" key="4">
    <source>
        <dbReference type="EMBL" id="KZS44383.1"/>
    </source>
</evidence>
<dbReference type="GeneID" id="97553940"/>
<dbReference type="Gene3D" id="3.40.50.720">
    <property type="entry name" value="NAD(P)-binding Rossmann-like Domain"/>
    <property type="match status" value="1"/>
</dbReference>
<accession>A0A163FH17</accession>
<dbReference type="InterPro" id="IPR051122">
    <property type="entry name" value="SDR_DHRS6-like"/>
</dbReference>
<dbReference type="GO" id="GO:0008206">
    <property type="term" value="P:bile acid metabolic process"/>
    <property type="evidence" value="ECO:0007669"/>
    <property type="project" value="UniProtKB-ARBA"/>
</dbReference>
<dbReference type="SUPFAM" id="SSF51735">
    <property type="entry name" value="NAD(P)-binding Rossmann-fold domains"/>
    <property type="match status" value="1"/>
</dbReference>
<dbReference type="InterPro" id="IPR002347">
    <property type="entry name" value="SDR_fam"/>
</dbReference>
<gene>
    <name evidence="4" type="ORF">AWU65_30455</name>
</gene>
<evidence type="ECO:0000256" key="1">
    <source>
        <dbReference type="ARBA" id="ARBA00006484"/>
    </source>
</evidence>
<dbReference type="AlphaFoldDB" id="A0A163FH17"/>
<dbReference type="FunFam" id="3.40.50.720:FF:000084">
    <property type="entry name" value="Short-chain dehydrogenase reductase"/>
    <property type="match status" value="1"/>
</dbReference>
<evidence type="ECO:0000256" key="3">
    <source>
        <dbReference type="RuleBase" id="RU000363"/>
    </source>
</evidence>
<dbReference type="STRING" id="59843.A3958_02710"/>
<organism evidence="4 5">
    <name type="scientific">Paenibacillus glucanolyticus</name>
    <dbReference type="NCBI Taxonomy" id="59843"/>
    <lineage>
        <taxon>Bacteria</taxon>
        <taxon>Bacillati</taxon>
        <taxon>Bacillota</taxon>
        <taxon>Bacilli</taxon>
        <taxon>Bacillales</taxon>
        <taxon>Paenibacillaceae</taxon>
        <taxon>Paenibacillus</taxon>
    </lineage>
</organism>
<evidence type="ECO:0000256" key="2">
    <source>
        <dbReference type="ARBA" id="ARBA00023002"/>
    </source>
</evidence>
<proteinExistence type="inferred from homology"/>
<dbReference type="PANTHER" id="PTHR43477">
    <property type="entry name" value="DIHYDROANTICAPSIN 7-DEHYDROGENASE"/>
    <property type="match status" value="1"/>
</dbReference>
<dbReference type="PRINTS" id="PR00081">
    <property type="entry name" value="GDHRDH"/>
</dbReference>
<keyword evidence="5" id="KW-1185">Reference proteome</keyword>
<comment type="similarity">
    <text evidence="1 3">Belongs to the short-chain dehydrogenases/reductases (SDR) family.</text>
</comment>
<dbReference type="EMBL" id="LWMH01000002">
    <property type="protein sequence ID" value="KZS44383.1"/>
    <property type="molecule type" value="Genomic_DNA"/>
</dbReference>
<dbReference type="Pfam" id="PF00106">
    <property type="entry name" value="adh_short"/>
    <property type="match status" value="1"/>
</dbReference>
<protein>
    <submittedName>
        <fullName evidence="4">Short-chain dehydrogenase</fullName>
    </submittedName>
</protein>
<name>A0A163FH17_9BACL</name>
<dbReference type="Proteomes" id="UP000076796">
    <property type="component" value="Unassembled WGS sequence"/>
</dbReference>
<dbReference type="InterPro" id="IPR036291">
    <property type="entry name" value="NAD(P)-bd_dom_sf"/>
</dbReference>
<sequence>MSEQRVAVITGGASGIGRQVSLKFARKGDRVVVADYNEAAGQETVDMIKKEGGEAAFVQVDVSKQESVEALVDKAVELYGRIDVMHNNAGIGGAGPVLEQNMDLYHRTINVNQHGVAYGIIAAGRKMKELGIKGVIINTASVFGFLASPGTFAYHATKGAVIMMSKSAALELAPYGIRVVAVAPGAVDTPIIQGYKDSGMLDSMRAKVMGGELTQPEVVADTVYLVSLDEAAAITGSVVMADQGYASFK</sequence>
<reference evidence="4" key="1">
    <citation type="journal article" date="2016" name="Genome Announc.">
        <title>Draft genomes of two strains of Paenibacillus glucanolyticus with capability to degrade lignocellulose.</title>
        <authorList>
            <person name="Mathews S.L."/>
            <person name="Pawlak J."/>
            <person name="Grunden A.M."/>
        </authorList>
    </citation>
    <scope>NUCLEOTIDE SEQUENCE [LARGE SCALE GENOMIC DNA]</scope>
    <source>
        <strain evidence="4">SLM1</strain>
    </source>
</reference>
<dbReference type="GO" id="GO:0016491">
    <property type="term" value="F:oxidoreductase activity"/>
    <property type="evidence" value="ECO:0007669"/>
    <property type="project" value="UniProtKB-KW"/>
</dbReference>
<dbReference type="RefSeq" id="WP_063480393.1">
    <property type="nucleotide sequence ID" value="NZ_CP147845.1"/>
</dbReference>
<dbReference type="PRINTS" id="PR00080">
    <property type="entry name" value="SDRFAMILY"/>
</dbReference>
<dbReference type="PANTHER" id="PTHR43477:SF1">
    <property type="entry name" value="DIHYDROANTICAPSIN 7-DEHYDROGENASE"/>
    <property type="match status" value="1"/>
</dbReference>
<evidence type="ECO:0000313" key="5">
    <source>
        <dbReference type="Proteomes" id="UP000076796"/>
    </source>
</evidence>
<dbReference type="OrthoDB" id="306388at2"/>